<accession>A0A5B0QX78</accession>
<sequence>MENAFPSPSPSGKDGTSIAARDDIEDERFVVFGERWDEEKLEPWECRADDENTTPGGRF</sequence>
<gene>
    <name evidence="2" type="ORF">PGT21_026001</name>
    <name evidence="3" type="ORF">PGTUg99_011109</name>
</gene>
<evidence type="ECO:0000256" key="1">
    <source>
        <dbReference type="SAM" id="MobiDB-lite"/>
    </source>
</evidence>
<comment type="caution">
    <text evidence="2">The sequence shown here is derived from an EMBL/GenBank/DDBJ whole genome shotgun (WGS) entry which is preliminary data.</text>
</comment>
<evidence type="ECO:0000313" key="3">
    <source>
        <dbReference type="EMBL" id="KAA1134638.1"/>
    </source>
</evidence>
<evidence type="ECO:0000313" key="5">
    <source>
        <dbReference type="Proteomes" id="UP000325313"/>
    </source>
</evidence>
<dbReference type="EMBL" id="VDEP01000048">
    <property type="protein sequence ID" value="KAA1134638.1"/>
    <property type="molecule type" value="Genomic_DNA"/>
</dbReference>
<dbReference type="EMBL" id="VSWC01000002">
    <property type="protein sequence ID" value="KAA1117868.1"/>
    <property type="molecule type" value="Genomic_DNA"/>
</dbReference>
<keyword evidence="4" id="KW-1185">Reference proteome</keyword>
<dbReference type="Proteomes" id="UP000325313">
    <property type="component" value="Unassembled WGS sequence"/>
</dbReference>
<organism evidence="2 4">
    <name type="scientific">Puccinia graminis f. sp. tritici</name>
    <dbReference type="NCBI Taxonomy" id="56615"/>
    <lineage>
        <taxon>Eukaryota</taxon>
        <taxon>Fungi</taxon>
        <taxon>Dikarya</taxon>
        <taxon>Basidiomycota</taxon>
        <taxon>Pucciniomycotina</taxon>
        <taxon>Pucciniomycetes</taxon>
        <taxon>Pucciniales</taxon>
        <taxon>Pucciniaceae</taxon>
        <taxon>Puccinia</taxon>
    </lineage>
</organism>
<dbReference type="Proteomes" id="UP000324748">
    <property type="component" value="Unassembled WGS sequence"/>
</dbReference>
<reference evidence="4 5" key="1">
    <citation type="submission" date="2019-05" db="EMBL/GenBank/DDBJ databases">
        <title>Emergence of the Ug99 lineage of the wheat stem rust pathogen through somatic hybridization.</title>
        <authorList>
            <person name="Li F."/>
            <person name="Upadhyaya N.M."/>
            <person name="Sperschneider J."/>
            <person name="Matny O."/>
            <person name="Nguyen-Phuc H."/>
            <person name="Mago R."/>
            <person name="Raley C."/>
            <person name="Miller M.E."/>
            <person name="Silverstein K.A.T."/>
            <person name="Henningsen E."/>
            <person name="Hirsch C.D."/>
            <person name="Visser B."/>
            <person name="Pretorius Z.A."/>
            <person name="Steffenson B.J."/>
            <person name="Schwessinger B."/>
            <person name="Dodds P.N."/>
            <person name="Figueroa M."/>
        </authorList>
    </citation>
    <scope>NUCLEOTIDE SEQUENCE [LARGE SCALE GENOMIC DNA]</scope>
    <source>
        <strain evidence="2">21-0</strain>
        <strain evidence="3 5">Ug99</strain>
    </source>
</reference>
<evidence type="ECO:0000313" key="2">
    <source>
        <dbReference type="EMBL" id="KAA1117868.1"/>
    </source>
</evidence>
<protein>
    <submittedName>
        <fullName evidence="2">Uncharacterized protein</fullName>
    </submittedName>
</protein>
<dbReference type="AlphaFoldDB" id="A0A5B0QX78"/>
<name>A0A5B0QX78_PUCGR</name>
<proteinExistence type="predicted"/>
<evidence type="ECO:0000313" key="4">
    <source>
        <dbReference type="Proteomes" id="UP000324748"/>
    </source>
</evidence>
<feature type="region of interest" description="Disordered" evidence="1">
    <location>
        <begin position="1"/>
        <end position="24"/>
    </location>
</feature>